<dbReference type="AlphaFoldDB" id="A0A3A1N7Z9"/>
<protein>
    <recommendedName>
        <fullName evidence="4">Outer membrane protein beta-barrel domain-containing protein</fullName>
    </recommendedName>
</protein>
<feature type="signal peptide" evidence="1">
    <location>
        <begin position="1"/>
        <end position="21"/>
    </location>
</feature>
<evidence type="ECO:0000313" key="2">
    <source>
        <dbReference type="EMBL" id="RIV31558.1"/>
    </source>
</evidence>
<keyword evidence="3" id="KW-1185">Reference proteome</keyword>
<organism evidence="2 3">
    <name type="scientific">Flagellimonas lutimaris</name>
    <dbReference type="NCBI Taxonomy" id="475082"/>
    <lineage>
        <taxon>Bacteria</taxon>
        <taxon>Pseudomonadati</taxon>
        <taxon>Bacteroidota</taxon>
        <taxon>Flavobacteriia</taxon>
        <taxon>Flavobacteriales</taxon>
        <taxon>Flavobacteriaceae</taxon>
        <taxon>Flagellimonas</taxon>
    </lineage>
</organism>
<evidence type="ECO:0008006" key="4">
    <source>
        <dbReference type="Google" id="ProtNLM"/>
    </source>
</evidence>
<proteinExistence type="predicted"/>
<reference evidence="2 3" key="1">
    <citation type="submission" date="2018-08" db="EMBL/GenBank/DDBJ databases">
        <title>Proposal of Muricauda 72 sp.nov. and Muricauda NH166 sp.nov., isolated from seawater.</title>
        <authorList>
            <person name="Cheng H."/>
            <person name="Wu Y.-H."/>
            <person name="Guo L.-L."/>
            <person name="Xu X.-W."/>
        </authorList>
    </citation>
    <scope>NUCLEOTIDE SEQUENCE [LARGE SCALE GENOMIC DNA]</scope>
    <source>
        <strain evidence="2 3">KCTC 22173</strain>
    </source>
</reference>
<feature type="chain" id="PRO_5017396319" description="Outer membrane protein beta-barrel domain-containing protein" evidence="1">
    <location>
        <begin position="22"/>
        <end position="535"/>
    </location>
</feature>
<dbReference type="RefSeq" id="WP_119608784.1">
    <property type="nucleotide sequence ID" value="NZ_QXFH01000076.1"/>
</dbReference>
<dbReference type="EMBL" id="QXFH01000076">
    <property type="protein sequence ID" value="RIV31558.1"/>
    <property type="molecule type" value="Genomic_DNA"/>
</dbReference>
<evidence type="ECO:0000313" key="3">
    <source>
        <dbReference type="Proteomes" id="UP000266067"/>
    </source>
</evidence>
<sequence>MKHIKILFLITFLCAVNPFWAQYEKKEIEDAQEEVDSILGEGRAKAIIQRLLDKELRRTNKAYSTGDTYYVDIDFGYGKIEKKDFINLPQKIKKGDFYMVRINNINPNWYKVVINSKDTIVAQKLEMPTFGDISLESIKSITEGFSTSIFAEFKEIESELVAKNEYSYQTLFSDSIVKSFVEKMDYFESILKETQSEEQLIIELVEEHRQLIRGMVFLLESSKREVSKIKNDILQFRQERLQREPSENEKLFDYKTAIETFYGVKQEIEKHKTNAEKSLAELQKKIKEKNLFEFLEKNKFYTSQVDELQSGYKESISKFDEIKAQVSPLNMEKLLASIRYLRTDGNTFVSLPIQFKGDREELSISFEPKDSTASLQREVLPKLVFPVEKRSYFSVGTGFYYSNLRDERFSTVSEVIESDTIYSIVKEEDITEELGVNAMMRFGTKIKGVELLGVHGTFGPGLSIQKKVRPRLMFGVGLSYGRKHNVVLDWGGILGYVDRKSTVIEESDTFSAKPDVTVTQLMVGNYFSIGYMFKL</sequence>
<name>A0A3A1N7Z9_9FLAO</name>
<dbReference type="OrthoDB" id="1440702at2"/>
<keyword evidence="1" id="KW-0732">Signal</keyword>
<comment type="caution">
    <text evidence="2">The sequence shown here is derived from an EMBL/GenBank/DDBJ whole genome shotgun (WGS) entry which is preliminary data.</text>
</comment>
<accession>A0A3A1N7Z9</accession>
<dbReference type="Proteomes" id="UP000266067">
    <property type="component" value="Unassembled WGS sequence"/>
</dbReference>
<evidence type="ECO:0000256" key="1">
    <source>
        <dbReference type="SAM" id="SignalP"/>
    </source>
</evidence>
<gene>
    <name evidence="2" type="ORF">D2V08_14020</name>
</gene>